<dbReference type="AlphaFoldDB" id="A0A5B7GNS4"/>
<name>A0A5B7GNS4_PORTR</name>
<dbReference type="Proteomes" id="UP000324222">
    <property type="component" value="Unassembled WGS sequence"/>
</dbReference>
<proteinExistence type="predicted"/>
<reference evidence="1 2" key="1">
    <citation type="submission" date="2019-05" db="EMBL/GenBank/DDBJ databases">
        <title>Another draft genome of Portunus trituberculatus and its Hox gene families provides insights of decapod evolution.</title>
        <authorList>
            <person name="Jeong J.-H."/>
            <person name="Song I."/>
            <person name="Kim S."/>
            <person name="Choi T."/>
            <person name="Kim D."/>
            <person name="Ryu S."/>
            <person name="Kim W."/>
        </authorList>
    </citation>
    <scope>NUCLEOTIDE SEQUENCE [LARGE SCALE GENOMIC DNA]</scope>
    <source>
        <tissue evidence="1">Muscle</tissue>
    </source>
</reference>
<accession>A0A5B7GNS4</accession>
<organism evidence="1 2">
    <name type="scientific">Portunus trituberculatus</name>
    <name type="common">Swimming crab</name>
    <name type="synonym">Neptunus trituberculatus</name>
    <dbReference type="NCBI Taxonomy" id="210409"/>
    <lineage>
        <taxon>Eukaryota</taxon>
        <taxon>Metazoa</taxon>
        <taxon>Ecdysozoa</taxon>
        <taxon>Arthropoda</taxon>
        <taxon>Crustacea</taxon>
        <taxon>Multicrustacea</taxon>
        <taxon>Malacostraca</taxon>
        <taxon>Eumalacostraca</taxon>
        <taxon>Eucarida</taxon>
        <taxon>Decapoda</taxon>
        <taxon>Pleocyemata</taxon>
        <taxon>Brachyura</taxon>
        <taxon>Eubrachyura</taxon>
        <taxon>Portunoidea</taxon>
        <taxon>Portunidae</taxon>
        <taxon>Portuninae</taxon>
        <taxon>Portunus</taxon>
    </lineage>
</organism>
<gene>
    <name evidence="1" type="ORF">E2C01_053170</name>
</gene>
<evidence type="ECO:0000313" key="2">
    <source>
        <dbReference type="Proteomes" id="UP000324222"/>
    </source>
</evidence>
<protein>
    <submittedName>
        <fullName evidence="1">Uncharacterized protein</fullName>
    </submittedName>
</protein>
<dbReference type="EMBL" id="VSRR010016311">
    <property type="protein sequence ID" value="MPC59155.1"/>
    <property type="molecule type" value="Genomic_DNA"/>
</dbReference>
<keyword evidence="2" id="KW-1185">Reference proteome</keyword>
<comment type="caution">
    <text evidence="1">The sequence shown here is derived from an EMBL/GenBank/DDBJ whole genome shotgun (WGS) entry which is preliminary data.</text>
</comment>
<evidence type="ECO:0000313" key="1">
    <source>
        <dbReference type="EMBL" id="MPC59155.1"/>
    </source>
</evidence>
<sequence length="235" mass="26199">MRRPRVKKPLMLSVTEDIIRERQQPRGVGERRQGSVQLVQKNTSAQGIIKSLRGTQKSRGETPSCSTSRPYHSSTLFGFSVANLARQPVLPRAGRSPWRSTCTHTAWFATGGGVRRVTGPAGGEGSNTLTVGLRVTPSGDWHLCPNSPRTSTSQNIYHTANFYPRDPFEKRSERFSIDQAPRRLAALWETSVEWEQRRRSTGVELYLGVALVERSARSVLTRASWVNLPTDACHS</sequence>